<feature type="transmembrane region" description="Helical" evidence="1">
    <location>
        <begin position="9"/>
        <end position="30"/>
    </location>
</feature>
<dbReference type="OrthoDB" id="3780167at2"/>
<accession>A0A1J4MX05</accession>
<name>A0A1J4MX05_9ACTN</name>
<keyword evidence="1" id="KW-0472">Membrane</keyword>
<evidence type="ECO:0000256" key="1">
    <source>
        <dbReference type="SAM" id="Phobius"/>
    </source>
</evidence>
<protein>
    <submittedName>
        <fullName evidence="2">Uncharacterized protein</fullName>
    </submittedName>
</protein>
<dbReference type="AlphaFoldDB" id="A0A1J4MX05"/>
<comment type="caution">
    <text evidence="2">The sequence shown here is derived from an EMBL/GenBank/DDBJ whole genome shotgun (WGS) entry which is preliminary data.</text>
</comment>
<sequence>MQSSEWREIALKVGVLVLVGVLISVAGYGYSRSRFREHATDQAETAASRFARTTSWTAVEAKPELVAQWARACPSVQTPPTEKTADARGHLEKVRITSTDLTETGATVELTPDGGRSVFTLVVTRSGKGKDEEWHVTEVTCAAS</sequence>
<organism evidence="2 3">
    <name type="scientific">Nocardioides luteus</name>
    <dbReference type="NCBI Taxonomy" id="1844"/>
    <lineage>
        <taxon>Bacteria</taxon>
        <taxon>Bacillati</taxon>
        <taxon>Actinomycetota</taxon>
        <taxon>Actinomycetes</taxon>
        <taxon>Propionibacteriales</taxon>
        <taxon>Nocardioidaceae</taxon>
        <taxon>Nocardioides</taxon>
    </lineage>
</organism>
<dbReference type="EMBL" id="JZDQ02000052">
    <property type="protein sequence ID" value="OIJ23876.1"/>
    <property type="molecule type" value="Genomic_DNA"/>
</dbReference>
<dbReference type="STRING" id="1844.UG56_025775"/>
<dbReference type="Proteomes" id="UP000033772">
    <property type="component" value="Unassembled WGS sequence"/>
</dbReference>
<gene>
    <name evidence="2" type="ORF">UG56_025775</name>
</gene>
<keyword evidence="1" id="KW-1133">Transmembrane helix</keyword>
<dbReference type="RefSeq" id="WP_045550649.1">
    <property type="nucleotide sequence ID" value="NZ_JZDQ02000052.1"/>
</dbReference>
<reference evidence="2" key="1">
    <citation type="submission" date="2016-10" db="EMBL/GenBank/DDBJ databases">
        <title>Draft Genome Sequence of Nocardioides luteus Strain BAFB, an Alkane-Degrading Bacterium Isolated from JP-7 Polluted Soil.</title>
        <authorList>
            <person name="Brown L."/>
            <person name="Ruiz O.N."/>
            <person name="Gunasekera T."/>
        </authorList>
    </citation>
    <scope>NUCLEOTIDE SEQUENCE [LARGE SCALE GENOMIC DNA]</scope>
    <source>
        <strain evidence="2">BAFB</strain>
    </source>
</reference>
<evidence type="ECO:0000313" key="3">
    <source>
        <dbReference type="Proteomes" id="UP000033772"/>
    </source>
</evidence>
<evidence type="ECO:0000313" key="2">
    <source>
        <dbReference type="EMBL" id="OIJ23876.1"/>
    </source>
</evidence>
<keyword evidence="1" id="KW-0812">Transmembrane</keyword>
<keyword evidence="3" id="KW-1185">Reference proteome</keyword>
<proteinExistence type="predicted"/>